<reference evidence="5 6" key="1">
    <citation type="submission" date="2018-10" db="EMBL/GenBank/DDBJ databases">
        <title>Genomic Encyclopedia of Type Strains, Phase IV (KMG-IV): sequencing the most valuable type-strain genomes for metagenomic binning, comparative biology and taxonomic classification.</title>
        <authorList>
            <person name="Goeker M."/>
        </authorList>
    </citation>
    <scope>NUCLEOTIDE SEQUENCE [LARGE SCALE GENOMIC DNA]</scope>
    <source>
        <strain evidence="5 6">DSM 23229</strain>
    </source>
</reference>
<dbReference type="Gene3D" id="3.40.30.10">
    <property type="entry name" value="Glutaredoxin"/>
    <property type="match status" value="1"/>
</dbReference>
<comment type="caution">
    <text evidence="5">The sequence shown here is derived from an EMBL/GenBank/DDBJ whole genome shotgun (WGS) entry which is preliminary data.</text>
</comment>
<evidence type="ECO:0000313" key="5">
    <source>
        <dbReference type="EMBL" id="RKR07307.1"/>
    </source>
</evidence>
<dbReference type="SUPFAM" id="SSF52833">
    <property type="entry name" value="Thioredoxin-like"/>
    <property type="match status" value="1"/>
</dbReference>
<dbReference type="AlphaFoldDB" id="A0A420X0N0"/>
<dbReference type="InterPro" id="IPR010987">
    <property type="entry name" value="Glutathione-S-Trfase_C-like"/>
</dbReference>
<dbReference type="OrthoDB" id="9803562at2"/>
<gene>
    <name evidence="5" type="ORF">C7446_0118</name>
</gene>
<dbReference type="InterPro" id="IPR036282">
    <property type="entry name" value="Glutathione-S-Trfase_C_sf"/>
</dbReference>
<dbReference type="Proteomes" id="UP000281975">
    <property type="component" value="Unassembled WGS sequence"/>
</dbReference>
<accession>A0A420X0N0</accession>
<dbReference type="EMBL" id="RBIN01000001">
    <property type="protein sequence ID" value="RKR07307.1"/>
    <property type="molecule type" value="Genomic_DNA"/>
</dbReference>
<proteinExistence type="inferred from homology"/>
<keyword evidence="6" id="KW-1185">Reference proteome</keyword>
<dbReference type="Gene3D" id="1.20.1050.10">
    <property type="match status" value="1"/>
</dbReference>
<organism evidence="5 6">
    <name type="scientific">Kushneria sinocarnis</name>
    <dbReference type="NCBI Taxonomy" id="595502"/>
    <lineage>
        <taxon>Bacteria</taxon>
        <taxon>Pseudomonadati</taxon>
        <taxon>Pseudomonadota</taxon>
        <taxon>Gammaproteobacteria</taxon>
        <taxon>Oceanospirillales</taxon>
        <taxon>Halomonadaceae</taxon>
        <taxon>Kushneria</taxon>
    </lineage>
</organism>
<dbReference type="Pfam" id="PF02798">
    <property type="entry name" value="GST_N"/>
    <property type="match status" value="1"/>
</dbReference>
<dbReference type="PROSITE" id="PS50405">
    <property type="entry name" value="GST_CTER"/>
    <property type="match status" value="1"/>
</dbReference>
<dbReference type="SUPFAM" id="SSF47616">
    <property type="entry name" value="GST C-terminal domain-like"/>
    <property type="match status" value="1"/>
</dbReference>
<name>A0A420X0N0_9GAMM</name>
<dbReference type="SFLD" id="SFLDG00358">
    <property type="entry name" value="Main_(cytGST)"/>
    <property type="match status" value="1"/>
</dbReference>
<evidence type="ECO:0000259" key="4">
    <source>
        <dbReference type="PROSITE" id="PS50405"/>
    </source>
</evidence>
<dbReference type="PANTHER" id="PTHR44051">
    <property type="entry name" value="GLUTATHIONE S-TRANSFERASE-RELATED"/>
    <property type="match status" value="1"/>
</dbReference>
<dbReference type="InterPro" id="IPR004045">
    <property type="entry name" value="Glutathione_S-Trfase_N"/>
</dbReference>
<comment type="similarity">
    <text evidence="1">Belongs to the GST superfamily.</text>
</comment>
<dbReference type="InterPro" id="IPR004046">
    <property type="entry name" value="GST_C"/>
</dbReference>
<dbReference type="RefSeq" id="WP_121170270.1">
    <property type="nucleotide sequence ID" value="NZ_RBIN01000001.1"/>
</dbReference>
<dbReference type="InterPro" id="IPR040079">
    <property type="entry name" value="Glutathione_S-Trfase"/>
</dbReference>
<evidence type="ECO:0000256" key="2">
    <source>
        <dbReference type="SAM" id="MobiDB-lite"/>
    </source>
</evidence>
<dbReference type="SFLD" id="SFLDG01151">
    <property type="entry name" value="Main.2:_Nu-like"/>
    <property type="match status" value="1"/>
</dbReference>
<feature type="domain" description="GST C-terminal" evidence="4">
    <location>
        <begin position="92"/>
        <end position="223"/>
    </location>
</feature>
<feature type="region of interest" description="Disordered" evidence="2">
    <location>
        <begin position="208"/>
        <end position="241"/>
    </location>
</feature>
<dbReference type="CDD" id="cd03048">
    <property type="entry name" value="GST_N_Ure2p_like"/>
    <property type="match status" value="1"/>
</dbReference>
<evidence type="ECO:0000256" key="1">
    <source>
        <dbReference type="RuleBase" id="RU003494"/>
    </source>
</evidence>
<feature type="domain" description="GST N-terminal" evidence="3">
    <location>
        <begin position="1"/>
        <end position="89"/>
    </location>
</feature>
<dbReference type="PROSITE" id="PS50404">
    <property type="entry name" value="GST_NTER"/>
    <property type="match status" value="1"/>
</dbReference>
<evidence type="ECO:0000259" key="3">
    <source>
        <dbReference type="PROSITE" id="PS50404"/>
    </source>
</evidence>
<sequence length="241" mass="27431">MIDFYYWPTPNGWKIAILLEELALDYRVVPVDINAGDQFAPGFLAISPNNRMPAIVDHEPAGGYGEAPLPIFESGAIARYLAQKSGVLYPEDPRLRKEIDEWLFWQVGNLGPMGGQMSHFVNYAPEEQAGGYAETRYRDEYHRCLGVLERRLEGRTYLVGEHYSIADIVNWPWVLIARAMGQPLDDFPQVAAWRQRVKERPAVQRGVELGREWRSGGQPKSESARSMLFNQRANHADKGRD</sequence>
<dbReference type="Pfam" id="PF00043">
    <property type="entry name" value="GST_C"/>
    <property type="match status" value="1"/>
</dbReference>
<dbReference type="SFLD" id="SFLDS00019">
    <property type="entry name" value="Glutathione_Transferase_(cytos"/>
    <property type="match status" value="1"/>
</dbReference>
<dbReference type="InterPro" id="IPR036249">
    <property type="entry name" value="Thioredoxin-like_sf"/>
</dbReference>
<evidence type="ECO:0000313" key="6">
    <source>
        <dbReference type="Proteomes" id="UP000281975"/>
    </source>
</evidence>
<protein>
    <submittedName>
        <fullName evidence="5">GST-like protein</fullName>
    </submittedName>
</protein>
<dbReference type="PANTHER" id="PTHR44051:SF19">
    <property type="entry name" value="DISULFIDE-BOND OXIDOREDUCTASE YFCG"/>
    <property type="match status" value="1"/>
</dbReference>